<dbReference type="eggNOG" id="COG2363">
    <property type="taxonomic scope" value="Bacteria"/>
</dbReference>
<proteinExistence type="inferred from homology"/>
<accession>A4CIY8</accession>
<dbReference type="RefSeq" id="WP_015753652.1">
    <property type="nucleotide sequence ID" value="NC_013222.1"/>
</dbReference>
<dbReference type="HOGENOM" id="CLU_096548_3_1_10"/>
<keyword evidence="5 6" id="KW-0472">Membrane</keyword>
<evidence type="ECO:0000256" key="1">
    <source>
        <dbReference type="ARBA" id="ARBA00004141"/>
    </source>
</evidence>
<dbReference type="PANTHER" id="PTHR43461:SF1">
    <property type="entry name" value="TRANSMEMBRANE PROTEIN 256"/>
    <property type="match status" value="1"/>
</dbReference>
<reference evidence="7 8" key="1">
    <citation type="journal article" date="2009" name="J. Bacteriol.">
        <title>Complete genome sequence of Robiginitalea biformata HTCC2501.</title>
        <authorList>
            <person name="Oh H.M."/>
            <person name="Giovannoni S.J."/>
            <person name="Lee K."/>
            <person name="Ferriera S."/>
            <person name="Johnson J."/>
            <person name="Cho J.C."/>
        </authorList>
    </citation>
    <scope>NUCLEOTIDE SEQUENCE [LARGE SCALE GENOMIC DNA]</scope>
    <source>
        <strain evidence="8">ATCC BAA-864 / HTCC2501 / KCTC 12146</strain>
    </source>
</reference>
<evidence type="ECO:0000256" key="6">
    <source>
        <dbReference type="SAM" id="Phobius"/>
    </source>
</evidence>
<feature type="transmembrane region" description="Helical" evidence="6">
    <location>
        <begin position="42"/>
        <end position="58"/>
    </location>
</feature>
<evidence type="ECO:0000256" key="5">
    <source>
        <dbReference type="ARBA" id="ARBA00023136"/>
    </source>
</evidence>
<evidence type="ECO:0000313" key="8">
    <source>
        <dbReference type="Proteomes" id="UP000009049"/>
    </source>
</evidence>
<sequence>MNKTIVIAGAALGLTGVALGALGAHALREQLEPVALESFQTGVRYQMYHALFLLFLGVERTLGEGTRKWTFRFILGGTLCFSFSIYLLSTSGITGWDFSSIGWVTPVGGLLLLTGWGLLLYRVFRLTGR</sequence>
<dbReference type="EMBL" id="CP001712">
    <property type="protein sequence ID" value="EAR16896.1"/>
    <property type="molecule type" value="Genomic_DNA"/>
</dbReference>
<dbReference type="GO" id="GO:0005886">
    <property type="term" value="C:plasma membrane"/>
    <property type="evidence" value="ECO:0007669"/>
    <property type="project" value="TreeGrafter"/>
</dbReference>
<comment type="subcellular location">
    <subcellularLocation>
        <location evidence="1">Membrane</location>
        <topology evidence="1">Multi-pass membrane protein</topology>
    </subcellularLocation>
</comment>
<feature type="transmembrane region" description="Helical" evidence="6">
    <location>
        <begin position="70"/>
        <end position="89"/>
    </location>
</feature>
<evidence type="ECO:0000256" key="3">
    <source>
        <dbReference type="ARBA" id="ARBA00022692"/>
    </source>
</evidence>
<protein>
    <recommendedName>
        <fullName evidence="9">DUF423 domain-containing protein</fullName>
    </recommendedName>
</protein>
<dbReference type="PANTHER" id="PTHR43461">
    <property type="entry name" value="TRANSMEMBRANE PROTEIN 256"/>
    <property type="match status" value="1"/>
</dbReference>
<name>A4CIY8_ROBBH</name>
<evidence type="ECO:0000256" key="2">
    <source>
        <dbReference type="ARBA" id="ARBA00009694"/>
    </source>
</evidence>
<dbReference type="Proteomes" id="UP000009049">
    <property type="component" value="Chromosome"/>
</dbReference>
<comment type="similarity">
    <text evidence="2">Belongs to the UPF0382 family.</text>
</comment>
<dbReference type="AlphaFoldDB" id="A4CIY8"/>
<dbReference type="Pfam" id="PF04241">
    <property type="entry name" value="DUF423"/>
    <property type="match status" value="1"/>
</dbReference>
<dbReference type="InterPro" id="IPR006696">
    <property type="entry name" value="DUF423"/>
</dbReference>
<keyword evidence="4 6" id="KW-1133">Transmembrane helix</keyword>
<organism evidence="7 8">
    <name type="scientific">Robiginitalea biformata (strain ATCC BAA-864 / DSM 15991 / KCTC 12146 / HTCC2501)</name>
    <dbReference type="NCBI Taxonomy" id="313596"/>
    <lineage>
        <taxon>Bacteria</taxon>
        <taxon>Pseudomonadati</taxon>
        <taxon>Bacteroidota</taxon>
        <taxon>Flavobacteriia</taxon>
        <taxon>Flavobacteriales</taxon>
        <taxon>Flavobacteriaceae</taxon>
        <taxon>Robiginitalea</taxon>
    </lineage>
</organism>
<evidence type="ECO:0000256" key="4">
    <source>
        <dbReference type="ARBA" id="ARBA00022989"/>
    </source>
</evidence>
<keyword evidence="8" id="KW-1185">Reference proteome</keyword>
<gene>
    <name evidence="7" type="ordered locus">RB2501_08340</name>
</gene>
<feature type="transmembrane region" description="Helical" evidence="6">
    <location>
        <begin position="101"/>
        <end position="124"/>
    </location>
</feature>
<dbReference type="KEGG" id="rbi:RB2501_08340"/>
<evidence type="ECO:0008006" key="9">
    <source>
        <dbReference type="Google" id="ProtNLM"/>
    </source>
</evidence>
<keyword evidence="3 6" id="KW-0812">Transmembrane</keyword>
<dbReference type="STRING" id="313596.RB2501_08340"/>
<evidence type="ECO:0000313" key="7">
    <source>
        <dbReference type="EMBL" id="EAR16896.1"/>
    </source>
</evidence>
<dbReference type="OrthoDB" id="9802121at2"/>